<protein>
    <submittedName>
        <fullName evidence="1">Uncharacterized protein</fullName>
    </submittedName>
</protein>
<name>A0A1Q9E0M8_SYMMI</name>
<dbReference type="Proteomes" id="UP000186817">
    <property type="component" value="Unassembled WGS sequence"/>
</dbReference>
<proteinExistence type="predicted"/>
<evidence type="ECO:0000313" key="2">
    <source>
        <dbReference type="Proteomes" id="UP000186817"/>
    </source>
</evidence>
<dbReference type="OrthoDB" id="417341at2759"/>
<dbReference type="AlphaFoldDB" id="A0A1Q9E0M8"/>
<sequence>MFLFSICFNLRIFLKPWRKLVFSLSYGMAVEGYTPSRYFLPYNYQVPTMLQSTYSLHCSSFLGNYNGDYRTLQVFTTLFKAVSSDGGMPRELAWGLRYNCYRGNKVNGVRLSALDVLQVLLYKIEIKLKSYEATSLAYRSKKEELQWLRKLDLVLLVEFGTADIQDLDMLAGELRVRGVEGGQLFECVENIRCEMDILGFDLQTSHAIQAVPLNGTCGETDAVSEDCLEGQLNKGALTATLSQFIAHVCSAHGLEASWMRSFVWHLEARDGSGTFLSSPSGELCQSCAAKHGMKRVVNNMTALEIINEINLAKRAEIARTAED</sequence>
<keyword evidence="2" id="KW-1185">Reference proteome</keyword>
<organism evidence="1 2">
    <name type="scientific">Symbiodinium microadriaticum</name>
    <name type="common">Dinoflagellate</name>
    <name type="synonym">Zooxanthella microadriatica</name>
    <dbReference type="NCBI Taxonomy" id="2951"/>
    <lineage>
        <taxon>Eukaryota</taxon>
        <taxon>Sar</taxon>
        <taxon>Alveolata</taxon>
        <taxon>Dinophyceae</taxon>
        <taxon>Suessiales</taxon>
        <taxon>Symbiodiniaceae</taxon>
        <taxon>Symbiodinium</taxon>
    </lineage>
</organism>
<reference evidence="1 2" key="1">
    <citation type="submission" date="2016-02" db="EMBL/GenBank/DDBJ databases">
        <title>Genome analysis of coral dinoflagellate symbionts highlights evolutionary adaptations to a symbiotic lifestyle.</title>
        <authorList>
            <person name="Aranda M."/>
            <person name="Li Y."/>
            <person name="Liew Y.J."/>
            <person name="Baumgarten S."/>
            <person name="Simakov O."/>
            <person name="Wilson M."/>
            <person name="Piel J."/>
            <person name="Ashoor H."/>
            <person name="Bougouffa S."/>
            <person name="Bajic V.B."/>
            <person name="Ryu T."/>
            <person name="Ravasi T."/>
            <person name="Bayer T."/>
            <person name="Micklem G."/>
            <person name="Kim H."/>
            <person name="Bhak J."/>
            <person name="Lajeunesse T.C."/>
            <person name="Voolstra C.R."/>
        </authorList>
    </citation>
    <scope>NUCLEOTIDE SEQUENCE [LARGE SCALE GENOMIC DNA]</scope>
    <source>
        <strain evidence="1 2">CCMP2467</strain>
    </source>
</reference>
<dbReference type="EMBL" id="LSRX01000308">
    <property type="protein sequence ID" value="OLQ00994.1"/>
    <property type="molecule type" value="Genomic_DNA"/>
</dbReference>
<evidence type="ECO:0000313" key="1">
    <source>
        <dbReference type="EMBL" id="OLQ00994.1"/>
    </source>
</evidence>
<comment type="caution">
    <text evidence="1">The sequence shown here is derived from an EMBL/GenBank/DDBJ whole genome shotgun (WGS) entry which is preliminary data.</text>
</comment>
<gene>
    <name evidence="1" type="ORF">AK812_SmicGene16291</name>
</gene>
<accession>A0A1Q9E0M8</accession>